<feature type="domain" description="Lycopene cyclase" evidence="9">
    <location>
        <begin position="130"/>
        <end position="224"/>
    </location>
</feature>
<sequence length="238" mass="27887">MEAYTYLLINFFTIIICFIFSFHPKIKFNRYFWAFLKASSLVAVFFVAWDIWFTAHGVWWFNDRYLLGFRIGGLPIEEILFFICIPFSCVFTYHCLTRFYDLEWSRRASSLFSITFVLLCVVLAIISWGKIYPFVTFVLTAATLVYLMAVAKIRWLGRASTLYGVLLIGFFLVNGVLTGTGLEEAVVNYNPDHFWGIRILTVPVEDAVYGYSLFLWNIYFFTLFKKHEEVPQQALETR</sequence>
<evidence type="ECO:0000256" key="4">
    <source>
        <dbReference type="ARBA" id="ARBA00022746"/>
    </source>
</evidence>
<feature type="transmembrane region" description="Helical" evidence="8">
    <location>
        <begin position="162"/>
        <end position="182"/>
    </location>
</feature>
<keyword evidence="5 8" id="KW-1133">Transmembrane helix</keyword>
<evidence type="ECO:0000256" key="7">
    <source>
        <dbReference type="ARBA" id="ARBA00023235"/>
    </source>
</evidence>
<evidence type="ECO:0000256" key="2">
    <source>
        <dbReference type="ARBA" id="ARBA00004829"/>
    </source>
</evidence>
<comment type="pathway">
    <text evidence="2">Carotenoid biosynthesis.</text>
</comment>
<evidence type="ECO:0000259" key="9">
    <source>
        <dbReference type="Pfam" id="PF18916"/>
    </source>
</evidence>
<evidence type="ECO:0000313" key="10">
    <source>
        <dbReference type="EMBL" id="MFD2970141.1"/>
    </source>
</evidence>
<evidence type="ECO:0000256" key="6">
    <source>
        <dbReference type="ARBA" id="ARBA00023136"/>
    </source>
</evidence>
<keyword evidence="3 8" id="KW-0812">Transmembrane</keyword>
<dbReference type="RefSeq" id="WP_320183622.1">
    <property type="nucleotide sequence ID" value="NZ_CP138332.1"/>
</dbReference>
<accession>A0ABW6BPB6</accession>
<feature type="transmembrane region" description="Helical" evidence="8">
    <location>
        <begin position="108"/>
        <end position="126"/>
    </location>
</feature>
<feature type="domain" description="Lycopene cyclase" evidence="9">
    <location>
        <begin position="4"/>
        <end position="96"/>
    </location>
</feature>
<evidence type="ECO:0000313" key="11">
    <source>
        <dbReference type="Proteomes" id="UP001597525"/>
    </source>
</evidence>
<evidence type="ECO:0000256" key="1">
    <source>
        <dbReference type="ARBA" id="ARBA00004141"/>
    </source>
</evidence>
<comment type="subcellular location">
    <subcellularLocation>
        <location evidence="1">Membrane</location>
        <topology evidence="1">Multi-pass membrane protein</topology>
    </subcellularLocation>
</comment>
<feature type="transmembrane region" description="Helical" evidence="8">
    <location>
        <begin position="208"/>
        <end position="224"/>
    </location>
</feature>
<feature type="transmembrane region" description="Helical" evidence="8">
    <location>
        <begin position="6"/>
        <end position="22"/>
    </location>
</feature>
<dbReference type="InterPro" id="IPR017825">
    <property type="entry name" value="Lycopene_cyclase_dom"/>
</dbReference>
<dbReference type="Proteomes" id="UP001597525">
    <property type="component" value="Unassembled WGS sequence"/>
</dbReference>
<proteinExistence type="predicted"/>
<gene>
    <name evidence="10" type="ORF">ACFS7Y_22310</name>
</gene>
<evidence type="ECO:0000256" key="5">
    <source>
        <dbReference type="ARBA" id="ARBA00022989"/>
    </source>
</evidence>
<dbReference type="Pfam" id="PF18916">
    <property type="entry name" value="Lycopene_cyc"/>
    <property type="match status" value="2"/>
</dbReference>
<keyword evidence="11" id="KW-1185">Reference proteome</keyword>
<keyword evidence="7" id="KW-0413">Isomerase</keyword>
<feature type="transmembrane region" description="Helical" evidence="8">
    <location>
        <begin position="34"/>
        <end position="59"/>
    </location>
</feature>
<keyword evidence="4" id="KW-0125">Carotenoid biosynthesis</keyword>
<protein>
    <submittedName>
        <fullName evidence="10">Lycopene cyclase domain-containing protein</fullName>
    </submittedName>
</protein>
<reference evidence="11" key="1">
    <citation type="journal article" date="2019" name="Int. J. Syst. Evol. Microbiol.">
        <title>The Global Catalogue of Microorganisms (GCM) 10K type strain sequencing project: providing services to taxonomists for standard genome sequencing and annotation.</title>
        <authorList>
            <consortium name="The Broad Institute Genomics Platform"/>
            <consortium name="The Broad Institute Genome Sequencing Center for Infectious Disease"/>
            <person name="Wu L."/>
            <person name="Ma J."/>
        </authorList>
    </citation>
    <scope>NUCLEOTIDE SEQUENCE [LARGE SCALE GENOMIC DNA]</scope>
    <source>
        <strain evidence="11">KCTC 22814</strain>
    </source>
</reference>
<evidence type="ECO:0000256" key="3">
    <source>
        <dbReference type="ARBA" id="ARBA00022692"/>
    </source>
</evidence>
<organism evidence="10 11">
    <name type="scientific">Sphingobacterium bambusae</name>
    <dbReference type="NCBI Taxonomy" id="662858"/>
    <lineage>
        <taxon>Bacteria</taxon>
        <taxon>Pseudomonadati</taxon>
        <taxon>Bacteroidota</taxon>
        <taxon>Sphingobacteriia</taxon>
        <taxon>Sphingobacteriales</taxon>
        <taxon>Sphingobacteriaceae</taxon>
        <taxon>Sphingobacterium</taxon>
    </lineage>
</organism>
<feature type="transmembrane region" description="Helical" evidence="8">
    <location>
        <begin position="132"/>
        <end position="150"/>
    </location>
</feature>
<comment type="caution">
    <text evidence="10">The sequence shown here is derived from an EMBL/GenBank/DDBJ whole genome shotgun (WGS) entry which is preliminary data.</text>
</comment>
<evidence type="ECO:0000256" key="8">
    <source>
        <dbReference type="SAM" id="Phobius"/>
    </source>
</evidence>
<name>A0ABW6BPB6_9SPHI</name>
<dbReference type="NCBIfam" id="TIGR03462">
    <property type="entry name" value="CarR_dom_SF"/>
    <property type="match status" value="1"/>
</dbReference>
<keyword evidence="6 8" id="KW-0472">Membrane</keyword>
<feature type="transmembrane region" description="Helical" evidence="8">
    <location>
        <begin position="79"/>
        <end position="96"/>
    </location>
</feature>
<dbReference type="EMBL" id="JBHUPB010000015">
    <property type="protein sequence ID" value="MFD2970141.1"/>
    <property type="molecule type" value="Genomic_DNA"/>
</dbReference>